<dbReference type="InterPro" id="IPR041467">
    <property type="entry name" value="Sco4008_C"/>
</dbReference>
<evidence type="ECO:0000259" key="3">
    <source>
        <dbReference type="PROSITE" id="PS50977"/>
    </source>
</evidence>
<dbReference type="InterPro" id="IPR009057">
    <property type="entry name" value="Homeodomain-like_sf"/>
</dbReference>
<feature type="domain" description="HTH tetR-type" evidence="3">
    <location>
        <begin position="6"/>
        <end position="66"/>
    </location>
</feature>
<evidence type="ECO:0000256" key="1">
    <source>
        <dbReference type="ARBA" id="ARBA00023125"/>
    </source>
</evidence>
<protein>
    <submittedName>
        <fullName evidence="4">TetR family transcriptional regulator</fullName>
    </submittedName>
</protein>
<evidence type="ECO:0000256" key="2">
    <source>
        <dbReference type="PROSITE-ProRule" id="PRU00335"/>
    </source>
</evidence>
<organism evidence="4 5">
    <name type="scientific">Williamsia limnetica</name>
    <dbReference type="NCBI Taxonomy" id="882452"/>
    <lineage>
        <taxon>Bacteria</taxon>
        <taxon>Bacillati</taxon>
        <taxon>Actinomycetota</taxon>
        <taxon>Actinomycetes</taxon>
        <taxon>Mycobacteriales</taxon>
        <taxon>Nocardiaceae</taxon>
        <taxon>Williamsia</taxon>
    </lineage>
</organism>
<comment type="caution">
    <text evidence="4">The sequence shown here is derived from an EMBL/GenBank/DDBJ whole genome shotgun (WGS) entry which is preliminary data.</text>
</comment>
<feature type="DNA-binding region" description="H-T-H motif" evidence="2">
    <location>
        <begin position="29"/>
        <end position="48"/>
    </location>
</feature>
<name>A0A318RKD2_WILLI</name>
<gene>
    <name evidence="4" type="ORF">DFR67_10498</name>
</gene>
<dbReference type="GO" id="GO:0003677">
    <property type="term" value="F:DNA binding"/>
    <property type="evidence" value="ECO:0007669"/>
    <property type="project" value="UniProtKB-UniRule"/>
</dbReference>
<dbReference type="RefSeq" id="WP_110468949.1">
    <property type="nucleotide sequence ID" value="NZ_QJSP01000004.1"/>
</dbReference>
<dbReference type="PANTHER" id="PTHR30328:SF54">
    <property type="entry name" value="HTH-TYPE TRANSCRIPTIONAL REPRESSOR SCO4008"/>
    <property type="match status" value="1"/>
</dbReference>
<evidence type="ECO:0000313" key="4">
    <source>
        <dbReference type="EMBL" id="PYE18519.1"/>
    </source>
</evidence>
<dbReference type="EMBL" id="QJSP01000004">
    <property type="protein sequence ID" value="PYE18519.1"/>
    <property type="molecule type" value="Genomic_DNA"/>
</dbReference>
<sequence length="193" mass="21029">MPPDATDTKRRILLAAGDEFSEFGLAGARIDRIADRAKVNKRSIYVHFGPKEELFDLVVARTLSAMSEDVPFTADDLPGYAGALFDYLMATPAVLRLITWAGLERPDATDAEFQTYEPKVVGLNEKYDRSGADVLALLLGLVTAWPAASPALRSHASQSPWSKSRLRTHRALMVASVEALVEVARQTASARGN</sequence>
<dbReference type="PRINTS" id="PR00455">
    <property type="entry name" value="HTHTETR"/>
</dbReference>
<dbReference type="PANTHER" id="PTHR30328">
    <property type="entry name" value="TRANSCRIPTIONAL REPRESSOR"/>
    <property type="match status" value="1"/>
</dbReference>
<accession>A0A318RKD2</accession>
<dbReference type="InterPro" id="IPR050109">
    <property type="entry name" value="HTH-type_TetR-like_transc_reg"/>
</dbReference>
<dbReference type="InterPro" id="IPR001647">
    <property type="entry name" value="HTH_TetR"/>
</dbReference>
<dbReference type="OrthoDB" id="4726108at2"/>
<reference evidence="4 5" key="1">
    <citation type="submission" date="2018-06" db="EMBL/GenBank/DDBJ databases">
        <title>Genomic Encyclopedia of Type Strains, Phase IV (KMG-IV): sequencing the most valuable type-strain genomes for metagenomic binning, comparative biology and taxonomic classification.</title>
        <authorList>
            <person name="Goeker M."/>
        </authorList>
    </citation>
    <scope>NUCLEOTIDE SEQUENCE [LARGE SCALE GENOMIC DNA]</scope>
    <source>
        <strain evidence="4 5">DSM 45521</strain>
    </source>
</reference>
<evidence type="ECO:0000313" key="5">
    <source>
        <dbReference type="Proteomes" id="UP000247591"/>
    </source>
</evidence>
<keyword evidence="1 2" id="KW-0238">DNA-binding</keyword>
<dbReference type="AlphaFoldDB" id="A0A318RKD2"/>
<dbReference type="Proteomes" id="UP000247591">
    <property type="component" value="Unassembled WGS sequence"/>
</dbReference>
<dbReference type="GO" id="GO:0006355">
    <property type="term" value="P:regulation of DNA-templated transcription"/>
    <property type="evidence" value="ECO:0007669"/>
    <property type="project" value="UniProtKB-ARBA"/>
</dbReference>
<dbReference type="InterPro" id="IPR036271">
    <property type="entry name" value="Tet_transcr_reg_TetR-rel_C_sf"/>
</dbReference>
<dbReference type="SUPFAM" id="SSF46689">
    <property type="entry name" value="Homeodomain-like"/>
    <property type="match status" value="1"/>
</dbReference>
<dbReference type="PROSITE" id="PS50977">
    <property type="entry name" value="HTH_TETR_2"/>
    <property type="match status" value="1"/>
</dbReference>
<dbReference type="SUPFAM" id="SSF48498">
    <property type="entry name" value="Tetracyclin repressor-like, C-terminal domain"/>
    <property type="match status" value="1"/>
</dbReference>
<dbReference type="Pfam" id="PF17926">
    <property type="entry name" value="TetR_C_21"/>
    <property type="match status" value="1"/>
</dbReference>
<proteinExistence type="predicted"/>
<dbReference type="Pfam" id="PF00440">
    <property type="entry name" value="TetR_N"/>
    <property type="match status" value="1"/>
</dbReference>
<keyword evidence="5" id="KW-1185">Reference proteome</keyword>
<dbReference type="Gene3D" id="1.10.357.10">
    <property type="entry name" value="Tetracycline Repressor, domain 2"/>
    <property type="match status" value="1"/>
</dbReference>